<feature type="compositionally biased region" description="Gly residues" evidence="1">
    <location>
        <begin position="90"/>
        <end position="103"/>
    </location>
</feature>
<proteinExistence type="predicted"/>
<feature type="compositionally biased region" description="Low complexity" evidence="1">
    <location>
        <begin position="40"/>
        <end position="59"/>
    </location>
</feature>
<evidence type="ECO:0000313" key="2">
    <source>
        <dbReference type="EMBL" id="KAG1528384.1"/>
    </source>
</evidence>
<evidence type="ECO:0000313" key="3">
    <source>
        <dbReference type="Proteomes" id="UP000740926"/>
    </source>
</evidence>
<protein>
    <submittedName>
        <fullName evidence="2">Uncharacterized protein</fullName>
    </submittedName>
</protein>
<name>A0A9P6XMX6_9FUNG</name>
<feature type="compositionally biased region" description="Basic residues" evidence="1">
    <location>
        <begin position="1"/>
        <end position="10"/>
    </location>
</feature>
<keyword evidence="3" id="KW-1185">Reference proteome</keyword>
<gene>
    <name evidence="2" type="ORF">G6F50_018249</name>
</gene>
<organism evidence="2 3">
    <name type="scientific">Rhizopus delemar</name>
    <dbReference type="NCBI Taxonomy" id="936053"/>
    <lineage>
        <taxon>Eukaryota</taxon>
        <taxon>Fungi</taxon>
        <taxon>Fungi incertae sedis</taxon>
        <taxon>Mucoromycota</taxon>
        <taxon>Mucoromycotina</taxon>
        <taxon>Mucoromycetes</taxon>
        <taxon>Mucorales</taxon>
        <taxon>Mucorineae</taxon>
        <taxon>Rhizopodaceae</taxon>
        <taxon>Rhizopus</taxon>
    </lineage>
</organism>
<evidence type="ECO:0000256" key="1">
    <source>
        <dbReference type="SAM" id="MobiDB-lite"/>
    </source>
</evidence>
<feature type="region of interest" description="Disordered" evidence="1">
    <location>
        <begin position="1"/>
        <end position="25"/>
    </location>
</feature>
<sequence length="103" mass="10493">MRGPRRKPGLRLRPGSFVRSDAAGTSWRASARGAAYSTAHGYAPGCPAPAADASGPGSAMRQAGWTPPAPRRLHGMRARCPSWRSILPGGCPGGGPGRSSGDA</sequence>
<feature type="region of interest" description="Disordered" evidence="1">
    <location>
        <begin position="84"/>
        <end position="103"/>
    </location>
</feature>
<reference evidence="2 3" key="1">
    <citation type="journal article" date="2020" name="Microb. Genom.">
        <title>Genetic diversity of clinical and environmental Mucorales isolates obtained from an investigation of mucormycosis cases among solid organ transplant recipients.</title>
        <authorList>
            <person name="Nguyen M.H."/>
            <person name="Kaul D."/>
            <person name="Muto C."/>
            <person name="Cheng S.J."/>
            <person name="Richter R.A."/>
            <person name="Bruno V.M."/>
            <person name="Liu G."/>
            <person name="Beyhan S."/>
            <person name="Sundermann A.J."/>
            <person name="Mounaud S."/>
            <person name="Pasculle A.W."/>
            <person name="Nierman W.C."/>
            <person name="Driscoll E."/>
            <person name="Cumbie R."/>
            <person name="Clancy C.J."/>
            <person name="Dupont C.L."/>
        </authorList>
    </citation>
    <scope>NUCLEOTIDE SEQUENCE [LARGE SCALE GENOMIC DNA]</scope>
    <source>
        <strain evidence="2 3">GL24</strain>
    </source>
</reference>
<accession>A0A9P6XMX6</accession>
<dbReference type="AlphaFoldDB" id="A0A9P6XMX6"/>
<feature type="region of interest" description="Disordered" evidence="1">
    <location>
        <begin position="40"/>
        <end position="75"/>
    </location>
</feature>
<comment type="caution">
    <text evidence="2">The sequence shown here is derived from an EMBL/GenBank/DDBJ whole genome shotgun (WGS) entry which is preliminary data.</text>
</comment>
<dbReference type="EMBL" id="JAANIU010016604">
    <property type="protein sequence ID" value="KAG1528384.1"/>
    <property type="molecule type" value="Genomic_DNA"/>
</dbReference>
<dbReference type="Proteomes" id="UP000740926">
    <property type="component" value="Unassembled WGS sequence"/>
</dbReference>